<protein>
    <submittedName>
        <fullName evidence="2">CO or xanthine dehydrogenase, Mo-binding subunit</fullName>
    </submittedName>
</protein>
<dbReference type="GO" id="GO:0005506">
    <property type="term" value="F:iron ion binding"/>
    <property type="evidence" value="ECO:0007669"/>
    <property type="project" value="InterPro"/>
</dbReference>
<dbReference type="InterPro" id="IPR036856">
    <property type="entry name" value="Ald_Oxase/Xan_DH_a/b_sf"/>
</dbReference>
<name>A0A1I6MZB4_9BACT</name>
<dbReference type="InterPro" id="IPR046867">
    <property type="entry name" value="AldOxase/xan_DH_MoCoBD2"/>
</dbReference>
<keyword evidence="3" id="KW-1185">Reference proteome</keyword>
<dbReference type="InterPro" id="IPR008274">
    <property type="entry name" value="AldOxase/xan_DH_MoCoBD1"/>
</dbReference>
<dbReference type="EMBL" id="FOZL01000002">
    <property type="protein sequence ID" value="SFS21052.1"/>
    <property type="molecule type" value="Genomic_DNA"/>
</dbReference>
<evidence type="ECO:0000259" key="1">
    <source>
        <dbReference type="SMART" id="SM01008"/>
    </source>
</evidence>
<dbReference type="AlphaFoldDB" id="A0A1I6MZB4"/>
<dbReference type="SUPFAM" id="SSF56003">
    <property type="entry name" value="Molybdenum cofactor-binding domain"/>
    <property type="match status" value="1"/>
</dbReference>
<dbReference type="PANTHER" id="PTHR11908">
    <property type="entry name" value="XANTHINE DEHYDROGENASE"/>
    <property type="match status" value="1"/>
</dbReference>
<dbReference type="Pfam" id="PF02738">
    <property type="entry name" value="MoCoBD_1"/>
    <property type="match status" value="1"/>
</dbReference>
<dbReference type="SUPFAM" id="SSF54665">
    <property type="entry name" value="CO dehydrogenase molybdoprotein N-domain-like"/>
    <property type="match status" value="1"/>
</dbReference>
<gene>
    <name evidence="2" type="ORF">SAMN05421771_4019</name>
</gene>
<dbReference type="GO" id="GO:0016491">
    <property type="term" value="F:oxidoreductase activity"/>
    <property type="evidence" value="ECO:0007669"/>
    <property type="project" value="InterPro"/>
</dbReference>
<dbReference type="Proteomes" id="UP000199024">
    <property type="component" value="Unassembled WGS sequence"/>
</dbReference>
<reference evidence="2 3" key="1">
    <citation type="submission" date="2016-10" db="EMBL/GenBank/DDBJ databases">
        <authorList>
            <person name="de Groot N.N."/>
        </authorList>
    </citation>
    <scope>NUCLEOTIDE SEQUENCE [LARGE SCALE GENOMIC DNA]</scope>
    <source>
        <strain evidence="2 3">DSM 21001</strain>
    </source>
</reference>
<dbReference type="InterPro" id="IPR037165">
    <property type="entry name" value="AldOxase/xan_DH_Mopterin-bd_sf"/>
</dbReference>
<dbReference type="Pfam" id="PF01315">
    <property type="entry name" value="Ald_Xan_dh_C"/>
    <property type="match status" value="1"/>
</dbReference>
<dbReference type="STRING" id="474950.SAMN05421771_4019"/>
<dbReference type="Gene3D" id="3.30.365.10">
    <property type="entry name" value="Aldehyde oxidase/xanthine dehydrogenase, molybdopterin binding domain"/>
    <property type="match status" value="4"/>
</dbReference>
<feature type="domain" description="Aldehyde oxidase/xanthine dehydrogenase a/b hammerhead" evidence="1">
    <location>
        <begin position="46"/>
        <end position="151"/>
    </location>
</feature>
<dbReference type="Pfam" id="PF20256">
    <property type="entry name" value="MoCoBD_2"/>
    <property type="match status" value="1"/>
</dbReference>
<evidence type="ECO:0000313" key="3">
    <source>
        <dbReference type="Proteomes" id="UP000199024"/>
    </source>
</evidence>
<evidence type="ECO:0000313" key="2">
    <source>
        <dbReference type="EMBL" id="SFS21052.1"/>
    </source>
</evidence>
<sequence length="806" mass="87400">MKRSTNPHISLPTPPKLFYPRPYPMAKNSPILGTSPLRKEGLAKVLGLAQYVDDITLPGMIYGATVRATIPRGRILSIAFDPSIDWSEFTIVTAADIPGENTIIHLTKDHPCLATEFVNHPDEPILLIAHKDKTILPAAVAAVKIEYEQYPGIYTIEESEAAVEANDDTRIIWRGHGHGGTPNCFKTYLMQKNRTPIPDDVWATADYIVEGEYHTGAQEQLYIENNGVIGEAVVVDGACVEVKVQGSMQCPFYLVHALEHVFALPQDKCQVIQTETGGAFGGKEDFPSVIGSHAALLAMKAGCPVKMTYDRAEDMVATTKRHPSRTRLKVAVSKEGKLLAGEIDFAIDGGAYATLSPVVLSRGVIHAGGPYHWPHLTIRGKAMATNIAPHGAFRGFGAPQSIFGVERHMDKIAKTVGLTPEELRRRNFLQHGGRTSTGQLLKDPMDLDALLTRALRESDYHRKTALFAQTNPTSPIKRGMGFATFFHGTGFTGSGERRLNSQVEIEITPEGRPNILVSSTEFGQGTNTILCQVAAETLNLPYEDILIAQPDTYKVPNSGPTVASRTAMIVGKLVERASIQLCGLLVGSGYVPEHYTPEAFQQGAAKYVTELGTCKASVRYEAPGDIFWDDETYSGDAYPGYAWAVYVAEVAVDTRTYSATCTDFHALQEVGKVLHPKLAAGQIEGGVAQGIGYALYEKCQWVNGRMANNQMTNYIMPTSADLPPIHAHFEEVPSIHGPGGAKGIGELPMDGPAPAILNAIEAATGIPFRTIPLLPEDIFTAMTGAPEHFAPLTDRDTRVEPAQVPA</sequence>
<dbReference type="Gene3D" id="3.90.1170.50">
    <property type="entry name" value="Aldehyde oxidase/xanthine dehydrogenase, a/b hammerhead"/>
    <property type="match status" value="1"/>
</dbReference>
<accession>A0A1I6MZB4</accession>
<proteinExistence type="predicted"/>
<organism evidence="2 3">
    <name type="scientific">Granulicella pectinivorans</name>
    <dbReference type="NCBI Taxonomy" id="474950"/>
    <lineage>
        <taxon>Bacteria</taxon>
        <taxon>Pseudomonadati</taxon>
        <taxon>Acidobacteriota</taxon>
        <taxon>Terriglobia</taxon>
        <taxon>Terriglobales</taxon>
        <taxon>Acidobacteriaceae</taxon>
        <taxon>Granulicella</taxon>
    </lineage>
</organism>
<dbReference type="InterPro" id="IPR000674">
    <property type="entry name" value="Ald_Oxase/Xan_DH_a/b"/>
</dbReference>
<dbReference type="PANTHER" id="PTHR11908:SF157">
    <property type="entry name" value="XANTHINE DEHYDROGENASE SUBUNIT D-RELATED"/>
    <property type="match status" value="1"/>
</dbReference>
<dbReference type="InterPro" id="IPR016208">
    <property type="entry name" value="Ald_Oxase/xanthine_DH-like"/>
</dbReference>
<dbReference type="SMART" id="SM01008">
    <property type="entry name" value="Ald_Xan_dh_C"/>
    <property type="match status" value="1"/>
</dbReference>